<keyword evidence="5" id="KW-0808">Transferase</keyword>
<dbReference type="Pfam" id="PF17921">
    <property type="entry name" value="Integrase_H2C2"/>
    <property type="match status" value="1"/>
</dbReference>
<feature type="region of interest" description="Disordered" evidence="1">
    <location>
        <begin position="154"/>
        <end position="249"/>
    </location>
</feature>
<dbReference type="InterPro" id="IPR012337">
    <property type="entry name" value="RNaseH-like_sf"/>
</dbReference>
<feature type="compositionally biased region" description="Basic and acidic residues" evidence="1">
    <location>
        <begin position="1"/>
        <end position="47"/>
    </location>
</feature>
<dbReference type="Pfam" id="PF03732">
    <property type="entry name" value="Retrotrans_gag"/>
    <property type="match status" value="1"/>
</dbReference>
<dbReference type="InterPro" id="IPR043502">
    <property type="entry name" value="DNA/RNA_pol_sf"/>
</dbReference>
<protein>
    <submittedName>
        <fullName evidence="5">Reverse transcriptase domain-containing protein</fullName>
    </submittedName>
</protein>
<comment type="caution">
    <text evidence="5">The sequence shown here is derived from an EMBL/GenBank/DDBJ whole genome shotgun (WGS) entry which is preliminary data.</text>
</comment>
<dbReference type="PANTHER" id="PTHR48475:SF2">
    <property type="entry name" value="RIBONUCLEASE H"/>
    <property type="match status" value="1"/>
</dbReference>
<evidence type="ECO:0000259" key="3">
    <source>
        <dbReference type="Pfam" id="PF13456"/>
    </source>
</evidence>
<sequence>MEEEKEQKRLQDEEKRREIEMKKQLKRQQEEAGKEEKQQQRREKVTRSMDNTLSQKYELDVKELRKVNIQELCEEYYEDIQPIIMEKARHERLKDVHARLDFGKGPRERIRENSHYSNTRAKNTEPERVKIQDRLKYGDRPVFDRLGNRRQGIFDRLSEASSSNTIRSRPRKMNPKDPLRGRSHARTLGASRGDHNRDGKGFRSTKESYRDSFSHSYRDESHSNTKRRDRSPSSSMSRSNPSEEKHPAQVERWAMPTWCHMFNSTLIGAARVWFDELPPESIDGYKDMKAAFLSYFMQQKKYVKDQVEIHNIKQRDGETLEDFMKRFKIETGRMKGAPECIRISGFMHGINNPELTKRLNEHVPKTMEEMMIATTAFIRGEAAAASKKKGHPGSHRTNPRSIQIKGLISEVTQGTVGELTDLPLTRTPKEILAAEANKFQPPPPMVTPVEKRNSNKFCDFHNDKGHSTDECMQLKKQIEELVRAGKLSYLIKEMKQGWEQTKTGRKEAAAKDKPTTIYMVRSWQRTVKKKITQSFEQGKEITFPPLTTSDGTEGPLVIEAEMGGHTIHRMYIDGGSSMEILYEHCFNRLRPEIKSQMVPATTSLTGFSGETTWPLGQLRLLVTIGDITHSTKAWMNFMIVKSLSPYNGIIGRSGRKTIQAVPSMVHGMLKFLTKEGIVTIRSSLLIPAECTLIDTSSLIPREKKTRPANLTVPLHPNFPDQEVVMGGSLSDKGRIKLCALLKKNLDIFAWQPSNMTRVPRSIAEHKINIREGCPLVRQKKRGQAPERTKVIQAEVQKLVEARIMREVYYHDWLSNPVMVKKHDGSWRMCVDFKDLNKACPQDFYPLPGIDWKVESLYGVEFTYALRFQFAALNNEAKYEALIVDLRIATQMGVKNIQANVDSKLVANQVLGAYVAKEDNMIKYLEITKGLVSGFKTFSISQVPWSRNKKADALSKIASTSFAHLSKQVLVEVLETKSIIGKEVTVVIEEEGPTWMTKLVNYLKEGILPGDEKEARKLCLKARHYELIEGILYKRSFLTPWLRCVRPLQAEYVMKEIHEGSCSMHAGPWSVVAKAIRLGYFWSTMHKDAQNMIRKCNDYQIHRPFPEGSGKVKFLIVAMDYFTKWIEAKVVATITGEQSNGLVKRANKSLGEGIKAHLGEGNKNWVEELPHVHLAHRTMIKSSHDDTPFSLTYRTEAVIPTEIEMPTYRTTAVDVVNNDEELRLSLDLLEERRELAAISEAKSKSKMMKYYNSRVCGVAFKPGDFVYRSNNASHAVADGELGPKWEGPYEVTDALGNGAYKLRSTDGTMLPRTWNVTNLKRCYL</sequence>
<feature type="domain" description="Retrotransposon gag" evidence="2">
    <location>
        <begin position="261"/>
        <end position="351"/>
    </location>
</feature>
<dbReference type="InterPro" id="IPR021109">
    <property type="entry name" value="Peptidase_aspartic_dom_sf"/>
</dbReference>
<accession>A0A6L2LSC8</accession>
<dbReference type="SUPFAM" id="SSF53098">
    <property type="entry name" value="Ribonuclease H-like"/>
    <property type="match status" value="1"/>
</dbReference>
<keyword evidence="5" id="KW-0548">Nucleotidyltransferase</keyword>
<dbReference type="InterPro" id="IPR036397">
    <property type="entry name" value="RNaseH_sf"/>
</dbReference>
<feature type="compositionally biased region" description="Basic and acidic residues" evidence="1">
    <location>
        <begin position="192"/>
        <end position="223"/>
    </location>
</feature>
<dbReference type="Pfam" id="PF13456">
    <property type="entry name" value="RVT_3"/>
    <property type="match status" value="1"/>
</dbReference>
<feature type="region of interest" description="Disordered" evidence="1">
    <location>
        <begin position="1"/>
        <end position="51"/>
    </location>
</feature>
<feature type="domain" description="RNase H type-1" evidence="3">
    <location>
        <begin position="870"/>
        <end position="955"/>
    </location>
</feature>
<evidence type="ECO:0000313" key="5">
    <source>
        <dbReference type="EMBL" id="GEU63362.1"/>
    </source>
</evidence>
<dbReference type="InterPro" id="IPR002156">
    <property type="entry name" value="RNaseH_domain"/>
</dbReference>
<dbReference type="SUPFAM" id="SSF56672">
    <property type="entry name" value="DNA/RNA polymerases"/>
    <property type="match status" value="1"/>
</dbReference>
<evidence type="ECO:0000259" key="4">
    <source>
        <dbReference type="Pfam" id="PF17921"/>
    </source>
</evidence>
<dbReference type="GO" id="GO:0003964">
    <property type="term" value="F:RNA-directed DNA polymerase activity"/>
    <property type="evidence" value="ECO:0007669"/>
    <property type="project" value="UniProtKB-KW"/>
</dbReference>
<keyword evidence="5" id="KW-0695">RNA-directed DNA polymerase</keyword>
<dbReference type="Gene3D" id="3.10.10.10">
    <property type="entry name" value="HIV Type 1 Reverse Transcriptase, subunit A, domain 1"/>
    <property type="match status" value="1"/>
</dbReference>
<reference evidence="5" key="1">
    <citation type="journal article" date="2019" name="Sci. Rep.">
        <title>Draft genome of Tanacetum cinerariifolium, the natural source of mosquito coil.</title>
        <authorList>
            <person name="Yamashiro T."/>
            <person name="Shiraishi A."/>
            <person name="Satake H."/>
            <person name="Nakayama K."/>
        </authorList>
    </citation>
    <scope>NUCLEOTIDE SEQUENCE</scope>
</reference>
<dbReference type="Gene3D" id="1.10.340.70">
    <property type="match status" value="1"/>
</dbReference>
<organism evidence="5">
    <name type="scientific">Tanacetum cinerariifolium</name>
    <name type="common">Dalmatian daisy</name>
    <name type="synonym">Chrysanthemum cinerariifolium</name>
    <dbReference type="NCBI Taxonomy" id="118510"/>
    <lineage>
        <taxon>Eukaryota</taxon>
        <taxon>Viridiplantae</taxon>
        <taxon>Streptophyta</taxon>
        <taxon>Embryophyta</taxon>
        <taxon>Tracheophyta</taxon>
        <taxon>Spermatophyta</taxon>
        <taxon>Magnoliopsida</taxon>
        <taxon>eudicotyledons</taxon>
        <taxon>Gunneridae</taxon>
        <taxon>Pentapetalae</taxon>
        <taxon>asterids</taxon>
        <taxon>campanulids</taxon>
        <taxon>Asterales</taxon>
        <taxon>Asteraceae</taxon>
        <taxon>Asteroideae</taxon>
        <taxon>Anthemideae</taxon>
        <taxon>Anthemidinae</taxon>
        <taxon>Tanacetum</taxon>
    </lineage>
</organism>
<dbReference type="EMBL" id="BKCJ010004833">
    <property type="protein sequence ID" value="GEU63362.1"/>
    <property type="molecule type" value="Genomic_DNA"/>
</dbReference>
<dbReference type="Gene3D" id="3.30.420.10">
    <property type="entry name" value="Ribonuclease H-like superfamily/Ribonuclease H"/>
    <property type="match status" value="2"/>
</dbReference>
<dbReference type="GO" id="GO:0003676">
    <property type="term" value="F:nucleic acid binding"/>
    <property type="evidence" value="ECO:0007669"/>
    <property type="project" value="InterPro"/>
</dbReference>
<dbReference type="PANTHER" id="PTHR48475">
    <property type="entry name" value="RIBONUCLEASE H"/>
    <property type="match status" value="1"/>
</dbReference>
<dbReference type="GO" id="GO:0004523">
    <property type="term" value="F:RNA-DNA hybrid ribonuclease activity"/>
    <property type="evidence" value="ECO:0007669"/>
    <property type="project" value="InterPro"/>
</dbReference>
<evidence type="ECO:0000259" key="2">
    <source>
        <dbReference type="Pfam" id="PF03732"/>
    </source>
</evidence>
<dbReference type="InterPro" id="IPR041588">
    <property type="entry name" value="Integrase_H2C2"/>
</dbReference>
<dbReference type="CDD" id="cd09279">
    <property type="entry name" value="RNase_HI_like"/>
    <property type="match status" value="1"/>
</dbReference>
<name>A0A6L2LSC8_TANCI</name>
<gene>
    <name evidence="5" type="ORF">Tci_035340</name>
</gene>
<evidence type="ECO:0000256" key="1">
    <source>
        <dbReference type="SAM" id="MobiDB-lite"/>
    </source>
</evidence>
<dbReference type="Gene3D" id="2.40.70.10">
    <property type="entry name" value="Acid Proteases"/>
    <property type="match status" value="1"/>
</dbReference>
<dbReference type="InterPro" id="IPR005162">
    <property type="entry name" value="Retrotrans_gag_dom"/>
</dbReference>
<feature type="domain" description="Integrase zinc-binding" evidence="4">
    <location>
        <begin position="1050"/>
        <end position="1102"/>
    </location>
</feature>
<proteinExistence type="predicted"/>